<feature type="transmembrane region" description="Helical" evidence="1">
    <location>
        <begin position="52"/>
        <end position="71"/>
    </location>
</feature>
<dbReference type="HOGENOM" id="CLU_583561_0_0_9"/>
<dbReference type="PATRIC" id="fig|742738.3.peg.1086"/>
<keyword evidence="1" id="KW-1133">Transmembrane helix</keyword>
<evidence type="ECO:0000259" key="2">
    <source>
        <dbReference type="Pfam" id="PF07833"/>
    </source>
</evidence>
<dbReference type="Gene3D" id="3.30.457.10">
    <property type="entry name" value="Copper amine oxidase-like, N-terminal domain"/>
    <property type="match status" value="1"/>
</dbReference>
<dbReference type="RefSeq" id="WP_227127522.1">
    <property type="nucleotide sequence ID" value="NZ_KN174162.1"/>
</dbReference>
<keyword evidence="4" id="KW-1185">Reference proteome</keyword>
<comment type="caution">
    <text evidence="3">The sequence shown here is derived from an EMBL/GenBank/DDBJ whole genome shotgun (WGS) entry which is preliminary data.</text>
</comment>
<keyword evidence="1" id="KW-0812">Transmembrane</keyword>
<sequence length="472" mass="50779">MRDRMQELWDGAVPVGVPCPQADPAAVKRRVNAALNAVPSERRAYMRQKLRFAAAAAAIAALLAGSALAVASRWNVLDFYFEGDNTPVEDYVSHETYSIRDDNYTLSVISSVADTSSAYLLVTIEAKNDAAAAALMADDFENMDTFSVRALENEAVKPEPTPTGNGPAVEMPVAGGFSYGEKEALRTETSRTYSMRVDELNAAVYAVQLRLGLMKEGSYVEIPVEPVEPVTVEVNAEGTGSGTFDHIEGGAPVTLETVSLSPLSIQMEYSFADADGDAFPLLFFRMTDGSLCGWGQIVGDNLLGPTSWNDRGTIHCDYAHPLRSVLELSQVDAVVFNGMAYPLDGGRPEPVEIDPALYPFQIPLMDRLSEGGGYSVPVRALCEGLGVDCVWSNEAQTAAMTYRGVTIILTPGSTTALVDGQPVEMLEAPAAQDGKLAACYAVFEDAWQVSMSAAYDNWPSDNAQRVAWLVIP</sequence>
<accession>A0A096DG10</accession>
<dbReference type="InterPro" id="IPR036582">
    <property type="entry name" value="Mao_N_sf"/>
</dbReference>
<dbReference type="SUPFAM" id="SSF55383">
    <property type="entry name" value="Copper amine oxidase, domain N"/>
    <property type="match status" value="1"/>
</dbReference>
<organism evidence="3 4">
    <name type="scientific">Flavonifractor plautii 1_3_50AFAA</name>
    <dbReference type="NCBI Taxonomy" id="742738"/>
    <lineage>
        <taxon>Bacteria</taxon>
        <taxon>Bacillati</taxon>
        <taxon>Bacillota</taxon>
        <taxon>Clostridia</taxon>
        <taxon>Eubacteriales</taxon>
        <taxon>Oscillospiraceae</taxon>
        <taxon>Flavonifractor</taxon>
    </lineage>
</organism>
<dbReference type="Pfam" id="PF07833">
    <property type="entry name" value="Cu_amine_oxidN1"/>
    <property type="match status" value="1"/>
</dbReference>
<keyword evidence="1" id="KW-0472">Membrane</keyword>
<proteinExistence type="predicted"/>
<evidence type="ECO:0000256" key="1">
    <source>
        <dbReference type="SAM" id="Phobius"/>
    </source>
</evidence>
<evidence type="ECO:0000313" key="4">
    <source>
        <dbReference type="Proteomes" id="UP000029585"/>
    </source>
</evidence>
<protein>
    <recommendedName>
        <fullName evidence="2">Copper amine oxidase-like N-terminal domain-containing protein</fullName>
    </recommendedName>
</protein>
<name>A0A096DG10_FLAPL</name>
<dbReference type="eggNOG" id="ENOG502ZFNW">
    <property type="taxonomic scope" value="Bacteria"/>
</dbReference>
<dbReference type="Proteomes" id="UP000029585">
    <property type="component" value="Unassembled WGS sequence"/>
</dbReference>
<dbReference type="EMBL" id="ADLO01000041">
    <property type="protein sequence ID" value="KGF56454.1"/>
    <property type="molecule type" value="Genomic_DNA"/>
</dbReference>
<dbReference type="AlphaFoldDB" id="A0A096DG10"/>
<gene>
    <name evidence="3" type="ORF">HMPREF9460_01046</name>
</gene>
<evidence type="ECO:0000313" key="3">
    <source>
        <dbReference type="EMBL" id="KGF56454.1"/>
    </source>
</evidence>
<dbReference type="InterPro" id="IPR012854">
    <property type="entry name" value="Cu_amine_oxidase-like_N"/>
</dbReference>
<reference evidence="3 4" key="1">
    <citation type="submission" date="2011-08" db="EMBL/GenBank/DDBJ databases">
        <title>The Genome Sequence of Clostridium orbiscindens 1_3_50AFAA.</title>
        <authorList>
            <consortium name="The Broad Institute Genome Sequencing Platform"/>
            <person name="Earl A."/>
            <person name="Ward D."/>
            <person name="Feldgarden M."/>
            <person name="Gevers D."/>
            <person name="Daigneault M."/>
            <person name="Strauss J."/>
            <person name="Allen-Vercoe E."/>
            <person name="Young S.K."/>
            <person name="Zeng Q."/>
            <person name="Gargeya S."/>
            <person name="Fitzgerald M."/>
            <person name="Haas B."/>
            <person name="Abouelleil A."/>
            <person name="Alvarado L."/>
            <person name="Arachchi H.M."/>
            <person name="Berlin A."/>
            <person name="Brown A."/>
            <person name="Chapman S.B."/>
            <person name="Chen Z."/>
            <person name="Dunbar C."/>
            <person name="Freedman E."/>
            <person name="Gearin G."/>
            <person name="Gellesch M."/>
            <person name="Goldberg J."/>
            <person name="Griggs A."/>
            <person name="Gujja S."/>
            <person name="Heiman D."/>
            <person name="Howarth C."/>
            <person name="Larson L."/>
            <person name="Lui A."/>
            <person name="MacDonald P.J.P."/>
            <person name="Montmayeur A."/>
            <person name="Murphy C."/>
            <person name="Neiman D."/>
            <person name="Pearson M."/>
            <person name="Priest M."/>
            <person name="Roberts A."/>
            <person name="Saif S."/>
            <person name="Shea T."/>
            <person name="Shenoy N."/>
            <person name="Sisk P."/>
            <person name="Stolte C."/>
            <person name="Sykes S."/>
            <person name="Wortman J."/>
            <person name="Nusbaum C."/>
            <person name="Birren B."/>
        </authorList>
    </citation>
    <scope>NUCLEOTIDE SEQUENCE [LARGE SCALE GENOMIC DNA]</scope>
    <source>
        <strain evidence="3 4">1_3_50AFAA</strain>
    </source>
</reference>
<feature type="domain" description="Copper amine oxidase-like N-terminal" evidence="2">
    <location>
        <begin position="373"/>
        <end position="437"/>
    </location>
</feature>